<dbReference type="STRING" id="584787.GCA_001247655_01815"/>
<evidence type="ECO:0000313" key="3">
    <source>
        <dbReference type="EMBL" id="ROQ30535.1"/>
    </source>
</evidence>
<dbReference type="RefSeq" id="WP_123420383.1">
    <property type="nucleotide sequence ID" value="NZ_RJUL01000001.1"/>
</dbReference>
<proteinExistence type="predicted"/>
<sequence>MKSLKIAVLAGVVMLSAPAFAQDDLTTTLTNMVVEQSTKALDQIQTQLSDELSKKFDEAMAAMMPQSAPEDASDAKAQSPAKEGQ</sequence>
<comment type="caution">
    <text evidence="3">The sequence shown here is derived from an EMBL/GenBank/DDBJ whole genome shotgun (WGS) entry which is preliminary data.</text>
</comment>
<dbReference type="Proteomes" id="UP000268033">
    <property type="component" value="Unassembled WGS sequence"/>
</dbReference>
<organism evidence="3 4">
    <name type="scientific">Gallaecimonas pentaromativorans</name>
    <dbReference type="NCBI Taxonomy" id="584787"/>
    <lineage>
        <taxon>Bacteria</taxon>
        <taxon>Pseudomonadati</taxon>
        <taxon>Pseudomonadota</taxon>
        <taxon>Gammaproteobacteria</taxon>
        <taxon>Enterobacterales</taxon>
        <taxon>Gallaecimonadaceae</taxon>
        <taxon>Gallaecimonas</taxon>
    </lineage>
</organism>
<keyword evidence="2" id="KW-0732">Signal</keyword>
<dbReference type="AlphaFoldDB" id="A0A3N1PP64"/>
<evidence type="ECO:0000313" key="4">
    <source>
        <dbReference type="Proteomes" id="UP000268033"/>
    </source>
</evidence>
<dbReference type="EMBL" id="RJUL01000001">
    <property type="protein sequence ID" value="ROQ30535.1"/>
    <property type="molecule type" value="Genomic_DNA"/>
</dbReference>
<reference evidence="3 4" key="1">
    <citation type="submission" date="2018-11" db="EMBL/GenBank/DDBJ databases">
        <title>Genomic Encyclopedia of Type Strains, Phase IV (KMG-IV): sequencing the most valuable type-strain genomes for metagenomic binning, comparative biology and taxonomic classification.</title>
        <authorList>
            <person name="Goeker M."/>
        </authorList>
    </citation>
    <scope>NUCLEOTIDE SEQUENCE [LARGE SCALE GENOMIC DNA]</scope>
    <source>
        <strain evidence="3 4">DSM 21945</strain>
    </source>
</reference>
<evidence type="ECO:0000256" key="2">
    <source>
        <dbReference type="SAM" id="SignalP"/>
    </source>
</evidence>
<feature type="region of interest" description="Disordered" evidence="1">
    <location>
        <begin position="63"/>
        <end position="85"/>
    </location>
</feature>
<evidence type="ECO:0000256" key="1">
    <source>
        <dbReference type="SAM" id="MobiDB-lite"/>
    </source>
</evidence>
<feature type="chain" id="PRO_5018177980" evidence="2">
    <location>
        <begin position="22"/>
        <end position="85"/>
    </location>
</feature>
<name>A0A3N1PP64_9GAMM</name>
<protein>
    <submittedName>
        <fullName evidence="3">Uncharacterized protein</fullName>
    </submittedName>
</protein>
<keyword evidence="4" id="KW-1185">Reference proteome</keyword>
<gene>
    <name evidence="3" type="ORF">EDC28_101221</name>
</gene>
<accession>A0A3N1PP64</accession>
<feature type="signal peptide" evidence="2">
    <location>
        <begin position="1"/>
        <end position="21"/>
    </location>
</feature>